<evidence type="ECO:0000313" key="1">
    <source>
        <dbReference type="EMBL" id="MBB6499106.1"/>
    </source>
</evidence>
<dbReference type="Proteomes" id="UP000521017">
    <property type="component" value="Unassembled WGS sequence"/>
</dbReference>
<dbReference type="RefSeq" id="WP_184623842.1">
    <property type="nucleotide sequence ID" value="NZ_JACHCC010000003.1"/>
</dbReference>
<reference evidence="1 2" key="1">
    <citation type="submission" date="2020-08" db="EMBL/GenBank/DDBJ databases">
        <title>Genomic Encyclopedia of Type Strains, Phase IV (KMG-V): Genome sequencing to study the core and pangenomes of soil and plant-associated prokaryotes.</title>
        <authorList>
            <person name="Whitman W."/>
        </authorList>
    </citation>
    <scope>NUCLEOTIDE SEQUENCE [LARGE SCALE GENOMIC DNA]</scope>
    <source>
        <strain evidence="1 2">M2T3</strain>
    </source>
</reference>
<proteinExistence type="predicted"/>
<organism evidence="1 2">
    <name type="scientific">Pedobacter cryoconitis</name>
    <dbReference type="NCBI Taxonomy" id="188932"/>
    <lineage>
        <taxon>Bacteria</taxon>
        <taxon>Pseudomonadati</taxon>
        <taxon>Bacteroidota</taxon>
        <taxon>Sphingobacteriia</taxon>
        <taxon>Sphingobacteriales</taxon>
        <taxon>Sphingobacteriaceae</taxon>
        <taxon>Pedobacter</taxon>
    </lineage>
</organism>
<gene>
    <name evidence="1" type="ORF">HDF25_001247</name>
</gene>
<protein>
    <submittedName>
        <fullName evidence="1">Uncharacterized protein</fullName>
    </submittedName>
</protein>
<accession>A0A7X0J3Q8</accession>
<dbReference type="AlphaFoldDB" id="A0A7X0J3Q8"/>
<evidence type="ECO:0000313" key="2">
    <source>
        <dbReference type="Proteomes" id="UP000521017"/>
    </source>
</evidence>
<sequence>MSKQSINTIKNWFKTGLKPSQLQFWDTWDSFWHKDQTIPSSAIENLDNRFQEKADQEAFTGHLTDENAHKQLFSAKADRNHQHQIGDISQLTEKLFSKQDLLKQGTGIQISADNTISAVTSGQISFGSFQIFKAQGNIEDQLQVNDWVRGFISPGKMVTAKYSGGELSSEASYTILEQIEL</sequence>
<comment type="caution">
    <text evidence="1">The sequence shown here is derived from an EMBL/GenBank/DDBJ whole genome shotgun (WGS) entry which is preliminary data.</text>
</comment>
<dbReference type="EMBL" id="JACHCC010000003">
    <property type="protein sequence ID" value="MBB6499106.1"/>
    <property type="molecule type" value="Genomic_DNA"/>
</dbReference>
<name>A0A7X0J3Q8_9SPHI</name>